<comment type="pathway">
    <text evidence="5">Cofactor biosynthesis; coenzyme A biosynthesis; CoA from (R)-pantothenate: step 5/5.</text>
</comment>
<dbReference type="EC" id="2.7.1.24" evidence="5 6"/>
<keyword evidence="4 5" id="KW-0173">Coenzyme A biosynthesis</keyword>
<comment type="caution">
    <text evidence="7">The sequence shown here is derived from an EMBL/GenBank/DDBJ whole genome shotgun (WGS) entry which is preliminary data.</text>
</comment>
<dbReference type="Gene3D" id="3.40.50.300">
    <property type="entry name" value="P-loop containing nucleotide triphosphate hydrolases"/>
    <property type="match status" value="1"/>
</dbReference>
<evidence type="ECO:0000256" key="1">
    <source>
        <dbReference type="ARBA" id="ARBA00009018"/>
    </source>
</evidence>
<dbReference type="GO" id="GO:0004140">
    <property type="term" value="F:dephospho-CoA kinase activity"/>
    <property type="evidence" value="ECO:0007669"/>
    <property type="project" value="UniProtKB-UniRule"/>
</dbReference>
<dbReference type="InterPro" id="IPR001977">
    <property type="entry name" value="Depp_CoAkinase"/>
</dbReference>
<dbReference type="NCBIfam" id="TIGR00152">
    <property type="entry name" value="dephospho-CoA kinase"/>
    <property type="match status" value="1"/>
</dbReference>
<evidence type="ECO:0000313" key="8">
    <source>
        <dbReference type="Proteomes" id="UP000215181"/>
    </source>
</evidence>
<dbReference type="GO" id="GO:0015937">
    <property type="term" value="P:coenzyme A biosynthetic process"/>
    <property type="evidence" value="ECO:0007669"/>
    <property type="project" value="UniProtKB-UniRule"/>
</dbReference>
<keyword evidence="5" id="KW-0808">Transferase</keyword>
<keyword evidence="3 5" id="KW-0067">ATP-binding</keyword>
<dbReference type="OrthoDB" id="9812943at2"/>
<sequence>MHLVKSSARRPFVVGLTGGIGSGKSAVANHFVAQGASLVDTDAIAHALTAAGGAAIPAIRDHFGMSVLAADGSLDRAAMRSLAFSHPEARKQLEAILHPLIRDESARQCLAAQGPYVILAVPLLVESGTYRERCDRVCVVDCPEALQIERVKARSGLAEAQIRAIMAAQASRAARLAVADDVVDNDGTLDQLRVQVERLHRRYIDLAGKRT</sequence>
<dbReference type="RefSeq" id="WP_094268840.1">
    <property type="nucleotide sequence ID" value="NZ_NOIH01000014.1"/>
</dbReference>
<evidence type="ECO:0000256" key="5">
    <source>
        <dbReference type="HAMAP-Rule" id="MF_00376"/>
    </source>
</evidence>
<keyword evidence="5 7" id="KW-0418">Kinase</keyword>
<evidence type="ECO:0000256" key="3">
    <source>
        <dbReference type="ARBA" id="ARBA00022840"/>
    </source>
</evidence>
<dbReference type="EMBL" id="NOIH01000014">
    <property type="protein sequence ID" value="OYD53550.1"/>
    <property type="molecule type" value="Genomic_DNA"/>
</dbReference>
<evidence type="ECO:0000256" key="2">
    <source>
        <dbReference type="ARBA" id="ARBA00022741"/>
    </source>
</evidence>
<dbReference type="GO" id="GO:0005737">
    <property type="term" value="C:cytoplasm"/>
    <property type="evidence" value="ECO:0007669"/>
    <property type="project" value="UniProtKB-SubCell"/>
</dbReference>
<comment type="catalytic activity">
    <reaction evidence="5">
        <text>3'-dephospho-CoA + ATP = ADP + CoA + H(+)</text>
        <dbReference type="Rhea" id="RHEA:18245"/>
        <dbReference type="ChEBI" id="CHEBI:15378"/>
        <dbReference type="ChEBI" id="CHEBI:30616"/>
        <dbReference type="ChEBI" id="CHEBI:57287"/>
        <dbReference type="ChEBI" id="CHEBI:57328"/>
        <dbReference type="ChEBI" id="CHEBI:456216"/>
        <dbReference type="EC" id="2.7.1.24"/>
    </reaction>
</comment>
<dbReference type="UniPathway" id="UPA00241">
    <property type="reaction ID" value="UER00356"/>
</dbReference>
<dbReference type="InterPro" id="IPR027417">
    <property type="entry name" value="P-loop_NTPase"/>
</dbReference>
<gene>
    <name evidence="5" type="primary">coaE</name>
    <name evidence="7" type="ORF">CGK74_12805</name>
</gene>
<reference evidence="7 8" key="1">
    <citation type="submission" date="2017-07" db="EMBL/GenBank/DDBJ databases">
        <title>Thauera sp. KNDSS-Mac4 genome sequence and assembly.</title>
        <authorList>
            <person name="Mayilraj S."/>
        </authorList>
    </citation>
    <scope>NUCLEOTIDE SEQUENCE [LARGE SCALE GENOMIC DNA]</scope>
    <source>
        <strain evidence="7 8">KNDSS-Mac4</strain>
    </source>
</reference>
<keyword evidence="2 5" id="KW-0547">Nucleotide-binding</keyword>
<comment type="subcellular location">
    <subcellularLocation>
        <location evidence="5">Cytoplasm</location>
    </subcellularLocation>
</comment>
<comment type="function">
    <text evidence="5">Catalyzes the phosphorylation of the 3'-hydroxyl group of dephosphocoenzyme A to form coenzyme A.</text>
</comment>
<dbReference type="PANTHER" id="PTHR10695">
    <property type="entry name" value="DEPHOSPHO-COA KINASE-RELATED"/>
    <property type="match status" value="1"/>
</dbReference>
<evidence type="ECO:0000256" key="6">
    <source>
        <dbReference type="NCBIfam" id="TIGR00152"/>
    </source>
</evidence>
<dbReference type="AlphaFoldDB" id="A0A235EX14"/>
<comment type="similarity">
    <text evidence="1 5">Belongs to the CoaE family.</text>
</comment>
<dbReference type="Pfam" id="PF01121">
    <property type="entry name" value="CoaE"/>
    <property type="match status" value="1"/>
</dbReference>
<keyword evidence="5" id="KW-0963">Cytoplasm</keyword>
<name>A0A235EX14_9RHOO</name>
<protein>
    <recommendedName>
        <fullName evidence="5 6">Dephospho-CoA kinase</fullName>
        <ecNumber evidence="5 6">2.7.1.24</ecNumber>
    </recommendedName>
    <alternativeName>
        <fullName evidence="5">Dephosphocoenzyme A kinase</fullName>
    </alternativeName>
</protein>
<dbReference type="SUPFAM" id="SSF52540">
    <property type="entry name" value="P-loop containing nucleoside triphosphate hydrolases"/>
    <property type="match status" value="1"/>
</dbReference>
<dbReference type="GO" id="GO:0005524">
    <property type="term" value="F:ATP binding"/>
    <property type="evidence" value="ECO:0007669"/>
    <property type="project" value="UniProtKB-UniRule"/>
</dbReference>
<accession>A0A235EX14</accession>
<dbReference type="HAMAP" id="MF_00376">
    <property type="entry name" value="Dephospho_CoA_kinase"/>
    <property type="match status" value="1"/>
</dbReference>
<evidence type="ECO:0000313" key="7">
    <source>
        <dbReference type="EMBL" id="OYD53550.1"/>
    </source>
</evidence>
<feature type="binding site" evidence="5">
    <location>
        <begin position="21"/>
        <end position="26"/>
    </location>
    <ligand>
        <name>ATP</name>
        <dbReference type="ChEBI" id="CHEBI:30616"/>
    </ligand>
</feature>
<proteinExistence type="inferred from homology"/>
<evidence type="ECO:0000256" key="4">
    <source>
        <dbReference type="ARBA" id="ARBA00022993"/>
    </source>
</evidence>
<dbReference type="PANTHER" id="PTHR10695:SF46">
    <property type="entry name" value="BIFUNCTIONAL COENZYME A SYNTHASE-RELATED"/>
    <property type="match status" value="1"/>
</dbReference>
<dbReference type="CDD" id="cd02022">
    <property type="entry name" value="DPCK"/>
    <property type="match status" value="1"/>
</dbReference>
<organism evidence="7 8">
    <name type="scientific">Thauera propionica</name>
    <dbReference type="NCBI Taxonomy" id="2019431"/>
    <lineage>
        <taxon>Bacteria</taxon>
        <taxon>Pseudomonadati</taxon>
        <taxon>Pseudomonadota</taxon>
        <taxon>Betaproteobacteria</taxon>
        <taxon>Rhodocyclales</taxon>
        <taxon>Zoogloeaceae</taxon>
        <taxon>Thauera</taxon>
    </lineage>
</organism>
<dbReference type="Proteomes" id="UP000215181">
    <property type="component" value="Unassembled WGS sequence"/>
</dbReference>
<dbReference type="PROSITE" id="PS51219">
    <property type="entry name" value="DPCK"/>
    <property type="match status" value="1"/>
</dbReference>
<keyword evidence="8" id="KW-1185">Reference proteome</keyword>